<reference evidence="2" key="1">
    <citation type="submission" date="2020-01" db="EMBL/GenBank/DDBJ databases">
        <title>Genome sequence of Kobresia littledalei, the first chromosome-level genome in the family Cyperaceae.</title>
        <authorList>
            <person name="Qu G."/>
        </authorList>
    </citation>
    <scope>NUCLEOTIDE SEQUENCE</scope>
    <source>
        <strain evidence="2">C.B.Clarke</strain>
        <tissue evidence="2">Leaf</tissue>
    </source>
</reference>
<evidence type="ECO:0000313" key="2">
    <source>
        <dbReference type="EMBL" id="KAF3337074.1"/>
    </source>
</evidence>
<protein>
    <submittedName>
        <fullName evidence="2">Uncharacterized protein</fullName>
    </submittedName>
</protein>
<name>A0A833R8N3_9POAL</name>
<dbReference type="Proteomes" id="UP000623129">
    <property type="component" value="Unassembled WGS sequence"/>
</dbReference>
<dbReference type="AlphaFoldDB" id="A0A833R8N3"/>
<sequence length="86" mass="9302">MVDKADKEEQSALEVGKDGTVAVVGSFAGIVQSNDREKYYMSSPIRPPELQDSTTTNRQRREKSIIGSTRKKAKEAADGVPGSMGD</sequence>
<feature type="region of interest" description="Disordered" evidence="1">
    <location>
        <begin position="40"/>
        <end position="86"/>
    </location>
</feature>
<gene>
    <name evidence="2" type="ORF">FCM35_KLT17661</name>
</gene>
<organism evidence="2 3">
    <name type="scientific">Carex littledalei</name>
    <dbReference type="NCBI Taxonomy" id="544730"/>
    <lineage>
        <taxon>Eukaryota</taxon>
        <taxon>Viridiplantae</taxon>
        <taxon>Streptophyta</taxon>
        <taxon>Embryophyta</taxon>
        <taxon>Tracheophyta</taxon>
        <taxon>Spermatophyta</taxon>
        <taxon>Magnoliopsida</taxon>
        <taxon>Liliopsida</taxon>
        <taxon>Poales</taxon>
        <taxon>Cyperaceae</taxon>
        <taxon>Cyperoideae</taxon>
        <taxon>Cariceae</taxon>
        <taxon>Carex</taxon>
        <taxon>Carex subgen. Euthyceras</taxon>
    </lineage>
</organism>
<evidence type="ECO:0000313" key="3">
    <source>
        <dbReference type="Proteomes" id="UP000623129"/>
    </source>
</evidence>
<proteinExistence type="predicted"/>
<comment type="caution">
    <text evidence="2">The sequence shown here is derived from an EMBL/GenBank/DDBJ whole genome shotgun (WGS) entry which is preliminary data.</text>
</comment>
<accession>A0A833R8N3</accession>
<evidence type="ECO:0000256" key="1">
    <source>
        <dbReference type="SAM" id="MobiDB-lite"/>
    </source>
</evidence>
<keyword evidence="3" id="KW-1185">Reference proteome</keyword>
<dbReference type="EMBL" id="SWLB01000006">
    <property type="protein sequence ID" value="KAF3337074.1"/>
    <property type="molecule type" value="Genomic_DNA"/>
</dbReference>